<protein>
    <submittedName>
        <fullName evidence="1">DUF6360 family protein</fullName>
    </submittedName>
</protein>
<organism evidence="1 2">
    <name type="scientific">Halobacterium litoreum</name>
    <dbReference type="NCBI Taxonomy" id="2039234"/>
    <lineage>
        <taxon>Archaea</taxon>
        <taxon>Methanobacteriati</taxon>
        <taxon>Methanobacteriota</taxon>
        <taxon>Stenosarchaea group</taxon>
        <taxon>Halobacteria</taxon>
        <taxon>Halobacteriales</taxon>
        <taxon>Halobacteriaceae</taxon>
        <taxon>Halobacterium</taxon>
    </lineage>
</organism>
<dbReference type="EMBL" id="JBHRWN010000002">
    <property type="protein sequence ID" value="MFC3478014.1"/>
    <property type="molecule type" value="Genomic_DNA"/>
</dbReference>
<evidence type="ECO:0000313" key="1">
    <source>
        <dbReference type="EMBL" id="MFC3478014.1"/>
    </source>
</evidence>
<accession>A0ABD5NGB8</accession>
<evidence type="ECO:0000313" key="2">
    <source>
        <dbReference type="Proteomes" id="UP001595660"/>
    </source>
</evidence>
<sequence>MADRVVGVNAYTTFTLLDGEREGHGWSEDAPAVLNVAAGGGDVLVELELDDAATDRAPPHADRVRLSAADARALAEELETYADRVED</sequence>
<gene>
    <name evidence="1" type="ORF">ACFOKC_09790</name>
</gene>
<dbReference type="GeneID" id="69118987"/>
<dbReference type="Pfam" id="PF19887">
    <property type="entry name" value="DUF6360"/>
    <property type="match status" value="1"/>
</dbReference>
<dbReference type="Proteomes" id="UP001595660">
    <property type="component" value="Unassembled WGS sequence"/>
</dbReference>
<comment type="caution">
    <text evidence="1">The sequence shown here is derived from an EMBL/GenBank/DDBJ whole genome shotgun (WGS) entry which is preliminary data.</text>
</comment>
<keyword evidence="2" id="KW-1185">Reference proteome</keyword>
<dbReference type="InterPro" id="IPR045940">
    <property type="entry name" value="DUF6360"/>
</dbReference>
<proteinExistence type="predicted"/>
<dbReference type="AlphaFoldDB" id="A0ABD5NGB8"/>
<dbReference type="RefSeq" id="WP_232570868.1">
    <property type="nucleotide sequence ID" value="NZ_CP089466.1"/>
</dbReference>
<name>A0ABD5NGB8_9EURY</name>
<reference evidence="1 2" key="1">
    <citation type="journal article" date="2019" name="Int. J. Syst. Evol. Microbiol.">
        <title>The Global Catalogue of Microorganisms (GCM) 10K type strain sequencing project: providing services to taxonomists for standard genome sequencing and annotation.</title>
        <authorList>
            <consortium name="The Broad Institute Genomics Platform"/>
            <consortium name="The Broad Institute Genome Sequencing Center for Infectious Disease"/>
            <person name="Wu L."/>
            <person name="Ma J."/>
        </authorList>
    </citation>
    <scope>NUCLEOTIDE SEQUENCE [LARGE SCALE GENOMIC DNA]</scope>
    <source>
        <strain evidence="1 2">CGMCC 1.12562</strain>
    </source>
</reference>